<sequence length="281" mass="29062">MAVKKKSAAKKAVPKKTAKRAVKKSVAKKSTAKKTAKRVVKKSVAKKSTAKKTAKKSTAKKTAKRAVKKSSARKSSSTSRFVVPPVPTSGSRDRVNVTTAPTPNRSVGSTSSKPSAKPKQGTSSRVVVLVAIGIVLLAALVLSNGNKSDDTAAPKPTASESAAPTESASAAPSESASESSAPVAGVEAPGRFIGNWGNADRSVLNVTWKAPAATDGLTGYKVETRINRTEWKVVAELPATQLSQSFTKKDATGETAFRVSSVYSDGQAAAAKAFGFAGQFE</sequence>
<reference evidence="3" key="1">
    <citation type="submission" date="2020-05" db="EMBL/GenBank/DDBJ databases">
        <authorList>
            <person name="Chiriac C."/>
            <person name="Salcher M."/>
            <person name="Ghai R."/>
            <person name="Kavagutti S V."/>
        </authorList>
    </citation>
    <scope>NUCLEOTIDE SEQUENCE</scope>
</reference>
<name>A0A6J7EI71_9ZZZZ</name>
<feature type="compositionally biased region" description="Polar residues" evidence="1">
    <location>
        <begin position="96"/>
        <end position="123"/>
    </location>
</feature>
<feature type="region of interest" description="Disordered" evidence="1">
    <location>
        <begin position="145"/>
        <end position="183"/>
    </location>
</feature>
<protein>
    <submittedName>
        <fullName evidence="3">Unannotated protein</fullName>
    </submittedName>
</protein>
<dbReference type="Gene3D" id="2.60.40.10">
    <property type="entry name" value="Immunoglobulins"/>
    <property type="match status" value="1"/>
</dbReference>
<feature type="transmembrane region" description="Helical" evidence="2">
    <location>
        <begin position="126"/>
        <end position="145"/>
    </location>
</feature>
<keyword evidence="2" id="KW-0472">Membrane</keyword>
<keyword evidence="2" id="KW-1133">Transmembrane helix</keyword>
<gene>
    <name evidence="3" type="ORF">UFOPK3461_00809</name>
</gene>
<accession>A0A6J7EI71</accession>
<dbReference type="SUPFAM" id="SSF49265">
    <property type="entry name" value="Fibronectin type III"/>
    <property type="match status" value="1"/>
</dbReference>
<dbReference type="EMBL" id="CAFBLW010000071">
    <property type="protein sequence ID" value="CAB4879293.1"/>
    <property type="molecule type" value="Genomic_DNA"/>
</dbReference>
<feature type="compositionally biased region" description="Low complexity" evidence="1">
    <location>
        <begin position="156"/>
        <end position="182"/>
    </location>
</feature>
<dbReference type="InterPro" id="IPR013783">
    <property type="entry name" value="Ig-like_fold"/>
</dbReference>
<dbReference type="AlphaFoldDB" id="A0A6J7EI71"/>
<keyword evidence="2" id="KW-0812">Transmembrane</keyword>
<evidence type="ECO:0000256" key="1">
    <source>
        <dbReference type="SAM" id="MobiDB-lite"/>
    </source>
</evidence>
<evidence type="ECO:0000313" key="3">
    <source>
        <dbReference type="EMBL" id="CAB4879293.1"/>
    </source>
</evidence>
<dbReference type="InterPro" id="IPR036116">
    <property type="entry name" value="FN3_sf"/>
</dbReference>
<feature type="region of interest" description="Disordered" evidence="1">
    <location>
        <begin position="1"/>
        <end position="123"/>
    </location>
</feature>
<organism evidence="3">
    <name type="scientific">freshwater metagenome</name>
    <dbReference type="NCBI Taxonomy" id="449393"/>
    <lineage>
        <taxon>unclassified sequences</taxon>
        <taxon>metagenomes</taxon>
        <taxon>ecological metagenomes</taxon>
    </lineage>
</organism>
<proteinExistence type="predicted"/>
<evidence type="ECO:0000256" key="2">
    <source>
        <dbReference type="SAM" id="Phobius"/>
    </source>
</evidence>
<feature type="compositionally biased region" description="Basic residues" evidence="1">
    <location>
        <begin position="1"/>
        <end position="72"/>
    </location>
</feature>